<dbReference type="FunFam" id="3.80.10.10:FF:000722">
    <property type="entry name" value="Leucine-rich repeat receptor-like protein kinase"/>
    <property type="match status" value="1"/>
</dbReference>
<dbReference type="PANTHER" id="PTHR48062:SF52">
    <property type="entry name" value="RECEPTOR-LIKE PROTEIN 8-RELATED"/>
    <property type="match status" value="1"/>
</dbReference>
<evidence type="ECO:0000256" key="6">
    <source>
        <dbReference type="ARBA" id="ARBA00022692"/>
    </source>
</evidence>
<dbReference type="GO" id="GO:0005886">
    <property type="term" value="C:plasma membrane"/>
    <property type="evidence" value="ECO:0007669"/>
    <property type="project" value="UniProtKB-SubCell"/>
</dbReference>
<evidence type="ECO:0000256" key="10">
    <source>
        <dbReference type="ARBA" id="ARBA00023136"/>
    </source>
</evidence>
<dbReference type="SMART" id="SM00369">
    <property type="entry name" value="LRR_TYP"/>
    <property type="match status" value="7"/>
</dbReference>
<keyword evidence="9 12" id="KW-1133">Transmembrane helix</keyword>
<comment type="subcellular location">
    <subcellularLocation>
        <location evidence="1">Cell membrane</location>
    </subcellularLocation>
    <subcellularLocation>
        <location evidence="11">Endomembrane system</location>
        <topology evidence="11">Single-pass membrane protein</topology>
    </subcellularLocation>
</comment>
<evidence type="ECO:0000256" key="5">
    <source>
        <dbReference type="ARBA" id="ARBA00022614"/>
    </source>
</evidence>
<evidence type="ECO:0000256" key="8">
    <source>
        <dbReference type="ARBA" id="ARBA00022737"/>
    </source>
</evidence>
<evidence type="ECO:0000256" key="4">
    <source>
        <dbReference type="ARBA" id="ARBA00022553"/>
    </source>
</evidence>
<comment type="similarity">
    <text evidence="2">Belongs to the RLP family.</text>
</comment>
<keyword evidence="4" id="KW-0597">Phosphoprotein</keyword>
<evidence type="ECO:0000256" key="11">
    <source>
        <dbReference type="ARBA" id="ARBA00037847"/>
    </source>
</evidence>
<dbReference type="AlphaFoldDB" id="A0A2N9ILM7"/>
<dbReference type="InterPro" id="IPR051502">
    <property type="entry name" value="RLP_Defense_Trigger"/>
</dbReference>
<dbReference type="Gene3D" id="3.80.10.10">
    <property type="entry name" value="Ribonuclease Inhibitor"/>
    <property type="match status" value="3"/>
</dbReference>
<keyword evidence="3" id="KW-1003">Cell membrane</keyword>
<feature type="transmembrane region" description="Helical" evidence="12">
    <location>
        <begin position="560"/>
        <end position="584"/>
    </location>
</feature>
<name>A0A2N9ILM7_FAGSY</name>
<proteinExistence type="inferred from homology"/>
<gene>
    <name evidence="13" type="ORF">FSB_LOCUS53250</name>
</gene>
<dbReference type="SUPFAM" id="SSF52047">
    <property type="entry name" value="RNI-like"/>
    <property type="match status" value="1"/>
</dbReference>
<reference evidence="13" key="1">
    <citation type="submission" date="2018-02" db="EMBL/GenBank/DDBJ databases">
        <authorList>
            <person name="Cohen D.B."/>
            <person name="Kent A.D."/>
        </authorList>
    </citation>
    <scope>NUCLEOTIDE SEQUENCE</scope>
</reference>
<evidence type="ECO:0000256" key="9">
    <source>
        <dbReference type="ARBA" id="ARBA00022989"/>
    </source>
</evidence>
<evidence type="ECO:0008006" key="14">
    <source>
        <dbReference type="Google" id="ProtNLM"/>
    </source>
</evidence>
<evidence type="ECO:0000256" key="2">
    <source>
        <dbReference type="ARBA" id="ARBA00009592"/>
    </source>
</evidence>
<dbReference type="FunFam" id="3.80.10.10:FF:000095">
    <property type="entry name" value="LRR receptor-like serine/threonine-protein kinase GSO1"/>
    <property type="match status" value="1"/>
</dbReference>
<dbReference type="Pfam" id="PF00560">
    <property type="entry name" value="LRR_1"/>
    <property type="match status" value="7"/>
</dbReference>
<organism evidence="13">
    <name type="scientific">Fagus sylvatica</name>
    <name type="common">Beechnut</name>
    <dbReference type="NCBI Taxonomy" id="28930"/>
    <lineage>
        <taxon>Eukaryota</taxon>
        <taxon>Viridiplantae</taxon>
        <taxon>Streptophyta</taxon>
        <taxon>Embryophyta</taxon>
        <taxon>Tracheophyta</taxon>
        <taxon>Spermatophyta</taxon>
        <taxon>Magnoliopsida</taxon>
        <taxon>eudicotyledons</taxon>
        <taxon>Gunneridae</taxon>
        <taxon>Pentapetalae</taxon>
        <taxon>rosids</taxon>
        <taxon>fabids</taxon>
        <taxon>Fagales</taxon>
        <taxon>Fagaceae</taxon>
        <taxon>Fagus</taxon>
    </lineage>
</organism>
<sequence>MILPVMVDLVPIRLVAGICGLKKLKELDLSWNSFEGTLPPCLYNLTSLQLLDTSGYQFRGNISSLIAGLTSLEYIDLSYNLFEGFSFSSFANISKLEFIRFACGSVKLDIETEDSSWVPLFQLKFLAISNCSLNKLSHQIPTFLFHQHSLRVLDFSYNELKGPFPSWLLENNTRLEFVALHNNFFKGHLHLSLPLNLTYSMDVSNNQLIGQLQQNFGNILPKIRFLNLSQNAFEGYLPSSIGSMSLLDVVNLSFNNFSGEVPRELLTGCLQLQILDLSNNNFHGHLLSRNFNLTELRILKINDNQFSGPLSNVLSKCSSLSVLDVCNNNMSDKIPTWICNQKALDTLLLRNNFFQGQIPCDTVQFRLLDLSENSLSGSLPSWSSDVLRHVHLGKNNFSGSIPKAFLSITGLVTLDISDNKLSGRIPNAIGGIPPELGQLSAILALNLSHNQLTSSIPETLSNLTQLESLDLSHNNLNGEIPPQLIKLNFLEVFSVAYNNLSGRTPETKAQFGTFSASSYEGNPFLCGLPLEKNCTSIEDSPPTPTKSSDVSDGKWYKVDLVVFLASFCATYIMFFLGVVTVLYINPYWRLRCFNLVEDCMYSCYYFVANNLSEARALIYGCSGW</sequence>
<dbReference type="InterPro" id="IPR032675">
    <property type="entry name" value="LRR_dom_sf"/>
</dbReference>
<evidence type="ECO:0000313" key="13">
    <source>
        <dbReference type="EMBL" id="SPD25368.1"/>
    </source>
</evidence>
<keyword evidence="6 12" id="KW-0812">Transmembrane</keyword>
<dbReference type="InterPro" id="IPR003591">
    <property type="entry name" value="Leu-rich_rpt_typical-subtyp"/>
</dbReference>
<dbReference type="InterPro" id="IPR001611">
    <property type="entry name" value="Leu-rich_rpt"/>
</dbReference>
<dbReference type="SUPFAM" id="SSF52058">
    <property type="entry name" value="L domain-like"/>
    <property type="match status" value="1"/>
</dbReference>
<keyword evidence="8" id="KW-0677">Repeat</keyword>
<keyword evidence="5" id="KW-0433">Leucine-rich repeat</keyword>
<evidence type="ECO:0000256" key="1">
    <source>
        <dbReference type="ARBA" id="ARBA00004236"/>
    </source>
</evidence>
<keyword evidence="7" id="KW-0732">Signal</keyword>
<evidence type="ECO:0000256" key="3">
    <source>
        <dbReference type="ARBA" id="ARBA00022475"/>
    </source>
</evidence>
<evidence type="ECO:0000256" key="7">
    <source>
        <dbReference type="ARBA" id="ARBA00022729"/>
    </source>
</evidence>
<dbReference type="PRINTS" id="PR00019">
    <property type="entry name" value="LEURICHRPT"/>
</dbReference>
<protein>
    <recommendedName>
        <fullName evidence="14">Leucine-rich repeat-containing N-terminal plant-type domain-containing protein</fullName>
    </recommendedName>
</protein>
<dbReference type="PROSITE" id="PS51450">
    <property type="entry name" value="LRR"/>
    <property type="match status" value="1"/>
</dbReference>
<keyword evidence="10 12" id="KW-0472">Membrane</keyword>
<dbReference type="PANTHER" id="PTHR48062">
    <property type="entry name" value="RECEPTOR-LIKE PROTEIN 14"/>
    <property type="match status" value="1"/>
</dbReference>
<accession>A0A2N9ILM7</accession>
<evidence type="ECO:0000256" key="12">
    <source>
        <dbReference type="SAM" id="Phobius"/>
    </source>
</evidence>
<dbReference type="Pfam" id="PF13855">
    <property type="entry name" value="LRR_8"/>
    <property type="match status" value="1"/>
</dbReference>
<dbReference type="GO" id="GO:0012505">
    <property type="term" value="C:endomembrane system"/>
    <property type="evidence" value="ECO:0007669"/>
    <property type="project" value="UniProtKB-SubCell"/>
</dbReference>
<dbReference type="EMBL" id="OIVN01006114">
    <property type="protein sequence ID" value="SPD25368.1"/>
    <property type="molecule type" value="Genomic_DNA"/>
</dbReference>